<reference evidence="1" key="1">
    <citation type="submission" date="2022-11" db="EMBL/GenBank/DDBJ databases">
        <authorList>
            <person name="Kikuchi T."/>
        </authorList>
    </citation>
    <scope>NUCLEOTIDE SEQUENCE</scope>
    <source>
        <strain evidence="1">PS1010</strain>
    </source>
</reference>
<sequence>MLEADDGHIVTIASIAGKLATHGHPDYYASKHAAVGLHDATTMDILESGKSGVRTTLVCPYYIHTPMFDTRGAQTRFPFLMPTLTADYVCERIVEAVQLDVDFLVLPNVFYAFVLNLPFLPYKAQHLIGKYLGLVQSQDRFNRQSNKN</sequence>
<dbReference type="PANTHER" id="PTHR24322:SF733">
    <property type="entry name" value="DEHYDROGENASES, SHORT CHAIN"/>
    <property type="match status" value="1"/>
</dbReference>
<evidence type="ECO:0000313" key="2">
    <source>
        <dbReference type="Proteomes" id="UP001152747"/>
    </source>
</evidence>
<dbReference type="Proteomes" id="UP001152747">
    <property type="component" value="Unassembled WGS sequence"/>
</dbReference>
<dbReference type="AlphaFoldDB" id="A0A9P1IS93"/>
<comment type="caution">
    <text evidence="1">The sequence shown here is derived from an EMBL/GenBank/DDBJ whole genome shotgun (WGS) entry which is preliminary data.</text>
</comment>
<accession>A0A9P1IS93</accession>
<dbReference type="SUPFAM" id="SSF51735">
    <property type="entry name" value="NAD(P)-binding Rossmann-fold domains"/>
    <property type="match status" value="1"/>
</dbReference>
<evidence type="ECO:0000313" key="1">
    <source>
        <dbReference type="EMBL" id="CAI5450360.1"/>
    </source>
</evidence>
<gene>
    <name evidence="1" type="ORF">CAMP_LOCUS12997</name>
</gene>
<dbReference type="InterPro" id="IPR002347">
    <property type="entry name" value="SDR_fam"/>
</dbReference>
<dbReference type="EMBL" id="CANHGI010000005">
    <property type="protein sequence ID" value="CAI5450360.1"/>
    <property type="molecule type" value="Genomic_DNA"/>
</dbReference>
<dbReference type="Pfam" id="PF00106">
    <property type="entry name" value="adh_short"/>
    <property type="match status" value="1"/>
</dbReference>
<dbReference type="InterPro" id="IPR036291">
    <property type="entry name" value="NAD(P)-bd_dom_sf"/>
</dbReference>
<keyword evidence="2" id="KW-1185">Reference proteome</keyword>
<organism evidence="1 2">
    <name type="scientific">Caenorhabditis angaria</name>
    <dbReference type="NCBI Taxonomy" id="860376"/>
    <lineage>
        <taxon>Eukaryota</taxon>
        <taxon>Metazoa</taxon>
        <taxon>Ecdysozoa</taxon>
        <taxon>Nematoda</taxon>
        <taxon>Chromadorea</taxon>
        <taxon>Rhabditida</taxon>
        <taxon>Rhabditina</taxon>
        <taxon>Rhabditomorpha</taxon>
        <taxon>Rhabditoidea</taxon>
        <taxon>Rhabditidae</taxon>
        <taxon>Peloderinae</taxon>
        <taxon>Caenorhabditis</taxon>
    </lineage>
</organism>
<protein>
    <submittedName>
        <fullName evidence="1">Uncharacterized protein</fullName>
    </submittedName>
</protein>
<proteinExistence type="predicted"/>
<dbReference type="GO" id="GO:0016616">
    <property type="term" value="F:oxidoreductase activity, acting on the CH-OH group of donors, NAD or NADP as acceptor"/>
    <property type="evidence" value="ECO:0007669"/>
    <property type="project" value="TreeGrafter"/>
</dbReference>
<dbReference type="GO" id="GO:0005811">
    <property type="term" value="C:lipid droplet"/>
    <property type="evidence" value="ECO:0007669"/>
    <property type="project" value="TreeGrafter"/>
</dbReference>
<dbReference type="PRINTS" id="PR00081">
    <property type="entry name" value="GDHRDH"/>
</dbReference>
<dbReference type="OrthoDB" id="10253736at2759"/>
<name>A0A9P1IS93_9PELO</name>
<dbReference type="PANTHER" id="PTHR24322">
    <property type="entry name" value="PKSB"/>
    <property type="match status" value="1"/>
</dbReference>
<dbReference type="Gene3D" id="3.40.50.720">
    <property type="entry name" value="NAD(P)-binding Rossmann-like Domain"/>
    <property type="match status" value="1"/>
</dbReference>